<sequence length="51" mass="5627">MTDDSVLEGFIHNLSKSPNTKIRGYLQGTRFFYASGMLGGYKLDPTLVSSL</sequence>
<name>A0A7J9KMQ2_GOSSC</name>
<protein>
    <submittedName>
        <fullName evidence="1">Uncharacterized protein</fullName>
    </submittedName>
</protein>
<dbReference type="AlphaFoldDB" id="A0A7J9KMQ2"/>
<proteinExistence type="predicted"/>
<evidence type="ECO:0000313" key="2">
    <source>
        <dbReference type="Proteomes" id="UP000593576"/>
    </source>
</evidence>
<reference evidence="1 2" key="1">
    <citation type="journal article" date="2019" name="Genome Biol. Evol.">
        <title>Insights into the evolution of the New World diploid cottons (Gossypium, subgenus Houzingenia) based on genome sequencing.</title>
        <authorList>
            <person name="Grover C.E."/>
            <person name="Arick M.A. 2nd"/>
            <person name="Thrash A."/>
            <person name="Conover J.L."/>
            <person name="Sanders W.S."/>
            <person name="Peterson D.G."/>
            <person name="Frelichowski J.E."/>
            <person name="Scheffler J.A."/>
            <person name="Scheffler B.E."/>
            <person name="Wendel J.F."/>
        </authorList>
    </citation>
    <scope>NUCLEOTIDE SEQUENCE [LARGE SCALE GENOMIC DNA]</scope>
    <source>
        <strain evidence="1">1</strain>
        <tissue evidence="1">Leaf</tissue>
    </source>
</reference>
<dbReference type="OrthoDB" id="10374007at2759"/>
<organism evidence="1 2">
    <name type="scientific">Gossypium schwendimanii</name>
    <name type="common">Cotton</name>
    <dbReference type="NCBI Taxonomy" id="34291"/>
    <lineage>
        <taxon>Eukaryota</taxon>
        <taxon>Viridiplantae</taxon>
        <taxon>Streptophyta</taxon>
        <taxon>Embryophyta</taxon>
        <taxon>Tracheophyta</taxon>
        <taxon>Spermatophyta</taxon>
        <taxon>Magnoliopsida</taxon>
        <taxon>eudicotyledons</taxon>
        <taxon>Gunneridae</taxon>
        <taxon>Pentapetalae</taxon>
        <taxon>rosids</taxon>
        <taxon>malvids</taxon>
        <taxon>Malvales</taxon>
        <taxon>Malvaceae</taxon>
        <taxon>Malvoideae</taxon>
        <taxon>Gossypium</taxon>
    </lineage>
</organism>
<feature type="non-terminal residue" evidence="1">
    <location>
        <position position="51"/>
    </location>
</feature>
<dbReference type="EMBL" id="JABFAF010000001">
    <property type="protein sequence ID" value="MBA0847718.1"/>
    <property type="molecule type" value="Genomic_DNA"/>
</dbReference>
<dbReference type="Proteomes" id="UP000593576">
    <property type="component" value="Unassembled WGS sequence"/>
</dbReference>
<evidence type="ECO:0000313" key="1">
    <source>
        <dbReference type="EMBL" id="MBA0847718.1"/>
    </source>
</evidence>
<keyword evidence="2" id="KW-1185">Reference proteome</keyword>
<accession>A0A7J9KMQ2</accession>
<gene>
    <name evidence="1" type="ORF">Goshw_022039</name>
</gene>
<comment type="caution">
    <text evidence="1">The sequence shown here is derived from an EMBL/GenBank/DDBJ whole genome shotgun (WGS) entry which is preliminary data.</text>
</comment>